<feature type="compositionally biased region" description="Low complexity" evidence="1">
    <location>
        <begin position="670"/>
        <end position="682"/>
    </location>
</feature>
<dbReference type="Proteomes" id="UP000799429">
    <property type="component" value="Unassembled WGS sequence"/>
</dbReference>
<organism evidence="2 3">
    <name type="scientific">Patellaria atrata CBS 101060</name>
    <dbReference type="NCBI Taxonomy" id="1346257"/>
    <lineage>
        <taxon>Eukaryota</taxon>
        <taxon>Fungi</taxon>
        <taxon>Dikarya</taxon>
        <taxon>Ascomycota</taxon>
        <taxon>Pezizomycotina</taxon>
        <taxon>Dothideomycetes</taxon>
        <taxon>Dothideomycetes incertae sedis</taxon>
        <taxon>Patellariales</taxon>
        <taxon>Patellariaceae</taxon>
        <taxon>Patellaria</taxon>
    </lineage>
</organism>
<keyword evidence="3" id="KW-1185">Reference proteome</keyword>
<dbReference type="AlphaFoldDB" id="A0A9P4SBL8"/>
<feature type="region of interest" description="Disordered" evidence="1">
    <location>
        <begin position="669"/>
        <end position="701"/>
    </location>
</feature>
<feature type="region of interest" description="Disordered" evidence="1">
    <location>
        <begin position="815"/>
        <end position="835"/>
    </location>
</feature>
<name>A0A9P4SBL8_9PEZI</name>
<evidence type="ECO:0000313" key="2">
    <source>
        <dbReference type="EMBL" id="KAF2839612.1"/>
    </source>
</evidence>
<feature type="region of interest" description="Disordered" evidence="1">
    <location>
        <begin position="568"/>
        <end position="597"/>
    </location>
</feature>
<feature type="compositionally biased region" description="Acidic residues" evidence="1">
    <location>
        <begin position="774"/>
        <end position="785"/>
    </location>
</feature>
<feature type="region of interest" description="Disordered" evidence="1">
    <location>
        <begin position="763"/>
        <end position="803"/>
    </location>
</feature>
<gene>
    <name evidence="2" type="ORF">M501DRAFT_1003047</name>
</gene>
<feature type="compositionally biased region" description="Polar residues" evidence="1">
    <location>
        <begin position="822"/>
        <end position="835"/>
    </location>
</feature>
<proteinExistence type="predicted"/>
<comment type="caution">
    <text evidence="2">The sequence shown here is derived from an EMBL/GenBank/DDBJ whole genome shotgun (WGS) entry which is preliminary data.</text>
</comment>
<dbReference type="EMBL" id="MU006094">
    <property type="protein sequence ID" value="KAF2839612.1"/>
    <property type="molecule type" value="Genomic_DNA"/>
</dbReference>
<feature type="region of interest" description="Disordered" evidence="1">
    <location>
        <begin position="292"/>
        <end position="313"/>
    </location>
</feature>
<sequence length="835" mass="92404">MAAELLICDVQDSISSAIDIGDDLAFKLEAISRTKRAPDFDPFVGEIYRLMGILAHVNSNISKSSDFEEDQILSPNGLEYVNSRLESCMFQLQSLDTALDQNAYGLFNRNPFKDLWEHCRINCGRIVQLSNEIQQFGIAIQLGRARRRSSPRSSKDIYMEGIFNEAITSPATHRAPNLGVFDAIAPQPPQHVEFPNLPRSYVQLQHPQGFRGRYGEPDYPSMQKKERLWLDPGEPDLKFPLSFEEEEVRRYQEMEQGKYPSVIMFGNWPPTFIQENSIQELHIRALRNVNPLAPKPDSGKADSEPKSITAETTVHDEKDYSVSEFEFIFSHEVDNGEEPTTIHDEVTRDGQDTSDKSVNVLIEENARGKTGLNEVPSDLEGGILKAWTLNPTVAVYPKMIEWSTEITLLPLNRETIQQRVLENRTKGTIIDELRGLTSRESATVFDFVSSIKETILSIERSRSVILPTTMGAHEVQTLVFFTKGNDVFTEKKPYLFNVEPPTFDPFKFSTKGDAEGLFDPLKTVSESPNIFSHPEKYDYKTTNATSFGHRKGKLGPQSPVNLPIHSGIGPFRQHSHNTSSNPEPPVDEGVAGSGLKSSITTSTADWVRDRLDTTLFSNFPNQPEGETSSNTTARKPTSLFDTFQAQSTGLFGLPTEPSKTSGHLAPGLFGSTSGTQRQSGTSLFDKPTDRPTTQFGGLFGKPKPRSGEVICNIKNMPSGFFGGTSIAGSSLFDPKTTKASSNSDLKRQADDILNQWLNPYLGGASKEEKIGSSTDEEASECELKEEDGGCGVSEVSGDTIQPSISDAMRELAIDGKVEEEATNSNTGTEFSNSTR</sequence>
<evidence type="ECO:0000256" key="1">
    <source>
        <dbReference type="SAM" id="MobiDB-lite"/>
    </source>
</evidence>
<evidence type="ECO:0000313" key="3">
    <source>
        <dbReference type="Proteomes" id="UP000799429"/>
    </source>
</evidence>
<protein>
    <submittedName>
        <fullName evidence="2">Uncharacterized protein</fullName>
    </submittedName>
</protein>
<feature type="region of interest" description="Disordered" evidence="1">
    <location>
        <begin position="615"/>
        <end position="634"/>
    </location>
</feature>
<accession>A0A9P4SBL8</accession>
<dbReference type="OrthoDB" id="3797628at2759"/>
<reference evidence="2" key="1">
    <citation type="journal article" date="2020" name="Stud. Mycol.">
        <title>101 Dothideomycetes genomes: a test case for predicting lifestyles and emergence of pathogens.</title>
        <authorList>
            <person name="Haridas S."/>
            <person name="Albert R."/>
            <person name="Binder M."/>
            <person name="Bloem J."/>
            <person name="Labutti K."/>
            <person name="Salamov A."/>
            <person name="Andreopoulos B."/>
            <person name="Baker S."/>
            <person name="Barry K."/>
            <person name="Bills G."/>
            <person name="Bluhm B."/>
            <person name="Cannon C."/>
            <person name="Castanera R."/>
            <person name="Culley D."/>
            <person name="Daum C."/>
            <person name="Ezra D."/>
            <person name="Gonzalez J."/>
            <person name="Henrissat B."/>
            <person name="Kuo A."/>
            <person name="Liang C."/>
            <person name="Lipzen A."/>
            <person name="Lutzoni F."/>
            <person name="Magnuson J."/>
            <person name="Mondo S."/>
            <person name="Nolan M."/>
            <person name="Ohm R."/>
            <person name="Pangilinan J."/>
            <person name="Park H.-J."/>
            <person name="Ramirez L."/>
            <person name="Alfaro M."/>
            <person name="Sun H."/>
            <person name="Tritt A."/>
            <person name="Yoshinaga Y."/>
            <person name="Zwiers L.-H."/>
            <person name="Turgeon B."/>
            <person name="Goodwin S."/>
            <person name="Spatafora J."/>
            <person name="Crous P."/>
            <person name="Grigoriev I."/>
        </authorList>
    </citation>
    <scope>NUCLEOTIDE SEQUENCE</scope>
    <source>
        <strain evidence="2">CBS 101060</strain>
    </source>
</reference>